<keyword evidence="6 8" id="KW-0694">RNA-binding</keyword>
<evidence type="ECO:0000259" key="13">
    <source>
        <dbReference type="PROSITE" id="PS50174"/>
    </source>
</evidence>
<dbReference type="SMART" id="SM00360">
    <property type="entry name" value="RRM"/>
    <property type="match status" value="2"/>
</dbReference>
<feature type="domain" description="RanBP2-type" evidence="14">
    <location>
        <begin position="261"/>
        <end position="290"/>
    </location>
</feature>
<sequence length="773" mass="86523">MSAHHYDREPAYNGRTLSGTQYHGDRNGRMYEDQYYRSRSRDRYRRSRSPRARYSSPPHDRNKSSHSGDEFAIKGASTRRERDVAIPRPENRGYEDYQRGRSPSPRGRERAPYRDRDHESYRSLSYDNRSRSRRRSRNQSRSRSQSRDRSPYYGGPPSREVMLEGLLLDMVEEDISKELKQYHHVERLEDVRVIRDRQTKASRGFGFIRFPALEDSKAFVERNYPMIYLFGNGSSDNDDQAAKVRIAYSRERDDRSRGEKAEGEWICKICTFVNFPGRTKCHRCQTPQIDMATFNQAAAAKPQYMNSGDSDASPNGTPSQFLLIRNLEPTVTEDLLAKGVTKLYKPGRRSSPPAATASKKNNAKVASTTGDANLGAKEGSLRRILLVRDRRNNESWRYGFAEFATIEDAQAALTRYKSFEKFTISSKPVTADYVHAGVFIPIFNTSKETERFTFSPLGNTATKLAYWDEDAWASELAVSTGSPKLGSAAGEGQVRSAADQAAAAAENEGLLRPGNEADTRMKKRKAEANATAKQKKTAPAHLQFWSNRHAELHGVKPDISTENGHESKEMSEVKEEVKETNALPQTYANLAKKCCYLCSRQFKTEAEVNQHERVSDLHQSKLKDADLVAKAQSKMIKAGIPLTAVSEDSSEYRDRARERRAAFGAGKKISLPLKKSATQPDEETKDEPAPAPSRGASLLGKMGWSAGEGLGAQGTGMTAPIATDMYVQGVGLGAQGGKIGDASEEAERNTKGGYGDFLERTKDKAKERFERMA</sequence>
<protein>
    <recommendedName>
        <fullName evidence="17">RNA-binding protein</fullName>
    </recommendedName>
</protein>
<dbReference type="PROSITE" id="PS01358">
    <property type="entry name" value="ZF_RANBP2_1"/>
    <property type="match status" value="1"/>
</dbReference>
<dbReference type="PANTHER" id="PTHR13948:SF3">
    <property type="entry name" value="FI21118P1"/>
    <property type="match status" value="1"/>
</dbReference>
<feature type="region of interest" description="Disordered" evidence="10">
    <location>
        <begin position="343"/>
        <end position="372"/>
    </location>
</feature>
<reference evidence="15 16" key="1">
    <citation type="journal article" date="2020" name="Genomics">
        <title>Complete, high-quality genomes from long-read metagenomic sequencing of two wolf lichen thalli reveals enigmatic genome architecture.</title>
        <authorList>
            <person name="McKenzie S.K."/>
            <person name="Walston R.F."/>
            <person name="Allen J.L."/>
        </authorList>
    </citation>
    <scope>NUCLEOTIDE SEQUENCE [LARGE SCALE GENOMIC DNA]</scope>
    <source>
        <strain evidence="15">WasteWater1</strain>
    </source>
</reference>
<dbReference type="SMART" id="SM00443">
    <property type="entry name" value="G_patch"/>
    <property type="match status" value="1"/>
</dbReference>
<accession>A0A8H6CG05</accession>
<dbReference type="Gene3D" id="3.30.70.330">
    <property type="match status" value="2"/>
</dbReference>
<dbReference type="InterPro" id="IPR013087">
    <property type="entry name" value="Znf_C2H2_type"/>
</dbReference>
<gene>
    <name evidence="15" type="ORF">HO133_000825</name>
</gene>
<evidence type="ECO:0008006" key="17">
    <source>
        <dbReference type="Google" id="ProtNLM"/>
    </source>
</evidence>
<evidence type="ECO:0000256" key="4">
    <source>
        <dbReference type="ARBA" id="ARBA00022771"/>
    </source>
</evidence>
<feature type="compositionally biased region" description="Basic residues" evidence="10">
    <location>
        <begin position="131"/>
        <end position="140"/>
    </location>
</feature>
<dbReference type="PROSITE" id="PS50102">
    <property type="entry name" value="RRM"/>
    <property type="match status" value="2"/>
</dbReference>
<dbReference type="GO" id="GO:0003723">
    <property type="term" value="F:RNA binding"/>
    <property type="evidence" value="ECO:0007669"/>
    <property type="project" value="UniProtKB-UniRule"/>
</dbReference>
<dbReference type="PROSITE" id="PS50174">
    <property type="entry name" value="G_PATCH"/>
    <property type="match status" value="1"/>
</dbReference>
<dbReference type="PROSITE" id="PS50157">
    <property type="entry name" value="ZINC_FINGER_C2H2_2"/>
    <property type="match status" value="1"/>
</dbReference>
<feature type="region of interest" description="Disordered" evidence="10">
    <location>
        <begin position="647"/>
        <end position="700"/>
    </location>
</feature>
<evidence type="ECO:0000313" key="16">
    <source>
        <dbReference type="Proteomes" id="UP000593566"/>
    </source>
</evidence>
<evidence type="ECO:0000259" key="14">
    <source>
        <dbReference type="PROSITE" id="PS50199"/>
    </source>
</evidence>
<dbReference type="InterPro" id="IPR012677">
    <property type="entry name" value="Nucleotide-bd_a/b_plait_sf"/>
</dbReference>
<dbReference type="Pfam" id="PF23217">
    <property type="entry name" value="DUF7066"/>
    <property type="match status" value="1"/>
</dbReference>
<feature type="compositionally biased region" description="Polar residues" evidence="10">
    <location>
        <begin position="358"/>
        <end position="371"/>
    </location>
</feature>
<name>A0A8H6CG05_9LECA</name>
<dbReference type="InterPro" id="IPR000504">
    <property type="entry name" value="RRM_dom"/>
</dbReference>
<dbReference type="RefSeq" id="XP_037152123.1">
    <property type="nucleotide sequence ID" value="XM_037291761.1"/>
</dbReference>
<evidence type="ECO:0000256" key="5">
    <source>
        <dbReference type="ARBA" id="ARBA00022833"/>
    </source>
</evidence>
<comment type="subcellular location">
    <subcellularLocation>
        <location evidence="1">Nucleus</location>
    </subcellularLocation>
</comment>
<dbReference type="PROSITE" id="PS50199">
    <property type="entry name" value="ZF_RANBP2_2"/>
    <property type="match status" value="1"/>
</dbReference>
<evidence type="ECO:0000256" key="1">
    <source>
        <dbReference type="ARBA" id="ARBA00004123"/>
    </source>
</evidence>
<evidence type="ECO:0000259" key="11">
    <source>
        <dbReference type="PROSITE" id="PS50102"/>
    </source>
</evidence>
<evidence type="ECO:0000256" key="10">
    <source>
        <dbReference type="SAM" id="MobiDB-lite"/>
    </source>
</evidence>
<evidence type="ECO:0000256" key="6">
    <source>
        <dbReference type="ARBA" id="ARBA00022884"/>
    </source>
</evidence>
<dbReference type="GO" id="GO:0000398">
    <property type="term" value="P:mRNA splicing, via spliceosome"/>
    <property type="evidence" value="ECO:0007669"/>
    <property type="project" value="TreeGrafter"/>
</dbReference>
<organism evidence="15 16">
    <name type="scientific">Letharia lupina</name>
    <dbReference type="NCBI Taxonomy" id="560253"/>
    <lineage>
        <taxon>Eukaryota</taxon>
        <taxon>Fungi</taxon>
        <taxon>Dikarya</taxon>
        <taxon>Ascomycota</taxon>
        <taxon>Pezizomycotina</taxon>
        <taxon>Lecanoromycetes</taxon>
        <taxon>OSLEUM clade</taxon>
        <taxon>Lecanoromycetidae</taxon>
        <taxon>Lecanorales</taxon>
        <taxon>Lecanorineae</taxon>
        <taxon>Parmeliaceae</taxon>
        <taxon>Letharia</taxon>
    </lineage>
</organism>
<evidence type="ECO:0000256" key="2">
    <source>
        <dbReference type="ARBA" id="ARBA00022723"/>
    </source>
</evidence>
<dbReference type="InterPro" id="IPR036443">
    <property type="entry name" value="Znf_RanBP2_sf"/>
</dbReference>
<dbReference type="GO" id="GO:0005634">
    <property type="term" value="C:nucleus"/>
    <property type="evidence" value="ECO:0007669"/>
    <property type="project" value="UniProtKB-SubCell"/>
</dbReference>
<feature type="compositionally biased region" description="Basic and acidic residues" evidence="10">
    <location>
        <begin position="1"/>
        <end position="10"/>
    </location>
</feature>
<keyword evidence="4 9" id="KW-0863">Zinc-finger</keyword>
<dbReference type="AlphaFoldDB" id="A0A8H6CG05"/>
<dbReference type="SUPFAM" id="SSF90209">
    <property type="entry name" value="Ran binding protein zinc finger-like"/>
    <property type="match status" value="1"/>
</dbReference>
<dbReference type="Gene3D" id="4.10.1060.10">
    <property type="entry name" value="Zinc finger, RanBP2-type"/>
    <property type="match status" value="1"/>
</dbReference>
<feature type="compositionally biased region" description="Basic and acidic residues" evidence="10">
    <location>
        <begin position="23"/>
        <end position="41"/>
    </location>
</feature>
<dbReference type="PANTHER" id="PTHR13948">
    <property type="entry name" value="RNA-BINDING PROTEIN"/>
    <property type="match status" value="1"/>
</dbReference>
<comment type="caution">
    <text evidence="15">The sequence shown here is derived from an EMBL/GenBank/DDBJ whole genome shotgun (WGS) entry which is preliminary data.</text>
</comment>
<dbReference type="InterPro" id="IPR035979">
    <property type="entry name" value="RBD_domain_sf"/>
</dbReference>
<keyword evidence="7" id="KW-0539">Nucleus</keyword>
<evidence type="ECO:0000313" key="15">
    <source>
        <dbReference type="EMBL" id="KAF6222777.1"/>
    </source>
</evidence>
<keyword evidence="5" id="KW-0862">Zinc</keyword>
<dbReference type="SUPFAM" id="SSF54928">
    <property type="entry name" value="RNA-binding domain, RBD"/>
    <property type="match status" value="2"/>
</dbReference>
<dbReference type="EMBL" id="JACCJB010000011">
    <property type="protein sequence ID" value="KAF6222777.1"/>
    <property type="molecule type" value="Genomic_DNA"/>
</dbReference>
<dbReference type="Pfam" id="PF00641">
    <property type="entry name" value="Zn_ribbon_RanBP"/>
    <property type="match status" value="1"/>
</dbReference>
<feature type="compositionally biased region" description="Basic and acidic residues" evidence="10">
    <location>
        <begin position="650"/>
        <end position="661"/>
    </location>
</feature>
<feature type="domain" description="RRM" evidence="11">
    <location>
        <begin position="159"/>
        <end position="251"/>
    </location>
</feature>
<dbReference type="Pfam" id="PF00076">
    <property type="entry name" value="RRM_1"/>
    <property type="match status" value="1"/>
</dbReference>
<feature type="region of interest" description="Disordered" evidence="10">
    <location>
        <begin position="484"/>
        <end position="519"/>
    </location>
</feature>
<dbReference type="SMART" id="SM00547">
    <property type="entry name" value="ZnF_RBZ"/>
    <property type="match status" value="1"/>
</dbReference>
<dbReference type="Proteomes" id="UP000593566">
    <property type="component" value="Unassembled WGS sequence"/>
</dbReference>
<feature type="compositionally biased region" description="Basic and acidic residues" evidence="10">
    <location>
        <begin position="106"/>
        <end position="121"/>
    </location>
</feature>
<dbReference type="InterPro" id="IPR001876">
    <property type="entry name" value="Znf_RanBP2"/>
</dbReference>
<evidence type="ECO:0000256" key="9">
    <source>
        <dbReference type="PROSITE-ProRule" id="PRU00322"/>
    </source>
</evidence>
<dbReference type="GO" id="GO:0008270">
    <property type="term" value="F:zinc ion binding"/>
    <property type="evidence" value="ECO:0007669"/>
    <property type="project" value="UniProtKB-KW"/>
</dbReference>
<feature type="region of interest" description="Disordered" evidence="10">
    <location>
        <begin position="736"/>
        <end position="759"/>
    </location>
</feature>
<feature type="region of interest" description="Disordered" evidence="10">
    <location>
        <begin position="1"/>
        <end position="158"/>
    </location>
</feature>
<keyword evidence="3" id="KW-0677">Repeat</keyword>
<dbReference type="Pfam" id="PF01585">
    <property type="entry name" value="G-patch"/>
    <property type="match status" value="1"/>
</dbReference>
<dbReference type="InterPro" id="IPR055494">
    <property type="entry name" value="DUF7066"/>
</dbReference>
<evidence type="ECO:0000256" key="7">
    <source>
        <dbReference type="ARBA" id="ARBA00023242"/>
    </source>
</evidence>
<proteinExistence type="predicted"/>
<keyword evidence="2" id="KW-0479">Metal-binding</keyword>
<dbReference type="GeneID" id="59329243"/>
<keyword evidence="16" id="KW-1185">Reference proteome</keyword>
<dbReference type="InterPro" id="IPR000467">
    <property type="entry name" value="G_patch_dom"/>
</dbReference>
<evidence type="ECO:0000256" key="8">
    <source>
        <dbReference type="PROSITE-ProRule" id="PRU00176"/>
    </source>
</evidence>
<feature type="compositionally biased region" description="Basic residues" evidence="10">
    <location>
        <begin position="42"/>
        <end position="51"/>
    </location>
</feature>
<evidence type="ECO:0000259" key="12">
    <source>
        <dbReference type="PROSITE" id="PS50157"/>
    </source>
</evidence>
<feature type="compositionally biased region" description="Basic and acidic residues" evidence="10">
    <location>
        <begin position="58"/>
        <end position="99"/>
    </location>
</feature>
<feature type="domain" description="C2H2-type" evidence="12">
    <location>
        <begin position="592"/>
        <end position="623"/>
    </location>
</feature>
<feature type="domain" description="RRM" evidence="11">
    <location>
        <begin position="320"/>
        <end position="436"/>
    </location>
</feature>
<evidence type="ECO:0000256" key="3">
    <source>
        <dbReference type="ARBA" id="ARBA00022737"/>
    </source>
</evidence>
<feature type="domain" description="G-patch" evidence="13">
    <location>
        <begin position="691"/>
        <end position="737"/>
    </location>
</feature>